<dbReference type="EMBL" id="JACVFC010000002">
    <property type="protein sequence ID" value="MBC9931770.1"/>
    <property type="molecule type" value="Genomic_DNA"/>
</dbReference>
<dbReference type="RefSeq" id="WP_188088923.1">
    <property type="nucleotide sequence ID" value="NZ_JACVFC010000002.1"/>
</dbReference>
<dbReference type="Proteomes" id="UP000659124">
    <property type="component" value="Unassembled WGS sequence"/>
</dbReference>
<evidence type="ECO:0000313" key="1">
    <source>
        <dbReference type="EMBL" id="MBC9931770.1"/>
    </source>
</evidence>
<keyword evidence="2" id="KW-1185">Reference proteome</keyword>
<evidence type="ECO:0000313" key="2">
    <source>
        <dbReference type="Proteomes" id="UP000659124"/>
    </source>
</evidence>
<comment type="caution">
    <text evidence="1">The sequence shown here is derived from an EMBL/GenBank/DDBJ whole genome shotgun (WGS) entry which is preliminary data.</text>
</comment>
<proteinExistence type="predicted"/>
<gene>
    <name evidence="1" type="ORF">ICL07_15390</name>
</gene>
<protein>
    <submittedName>
        <fullName evidence="1">Uncharacterized protein</fullName>
    </submittedName>
</protein>
<reference evidence="1 2" key="1">
    <citation type="submission" date="2020-09" db="EMBL/GenBank/DDBJ databases">
        <title>Genome sequences of type strains of Chitinophaga qingshengii and Chitinophaga varians.</title>
        <authorList>
            <person name="Kittiwongwattana C."/>
        </authorList>
    </citation>
    <scope>NUCLEOTIDE SEQUENCE [LARGE SCALE GENOMIC DNA]</scope>
    <source>
        <strain evidence="1 2">JCM 30026</strain>
    </source>
</reference>
<name>A0ABR7TP54_9BACT</name>
<organism evidence="1 2">
    <name type="scientific">Chitinophaga qingshengii</name>
    <dbReference type="NCBI Taxonomy" id="1569794"/>
    <lineage>
        <taxon>Bacteria</taxon>
        <taxon>Pseudomonadati</taxon>
        <taxon>Bacteroidota</taxon>
        <taxon>Chitinophagia</taxon>
        <taxon>Chitinophagales</taxon>
        <taxon>Chitinophagaceae</taxon>
        <taxon>Chitinophaga</taxon>
    </lineage>
</organism>
<accession>A0ABR7TP54</accession>
<sequence>MKKKISILAFLIFTGALIAGWGAPKQVPPAKFICMETTMTPENVV</sequence>